<reference evidence="9" key="1">
    <citation type="submission" date="2022-12" db="EMBL/GenBank/DDBJ databases">
        <authorList>
            <person name="Krivoruchko A.V."/>
            <person name="Elkin A."/>
        </authorList>
    </citation>
    <scope>NUCLEOTIDE SEQUENCE</scope>
    <source>
        <strain evidence="9">IEGM 1388</strain>
    </source>
</reference>
<evidence type="ECO:0000256" key="3">
    <source>
        <dbReference type="ARBA" id="ARBA00022475"/>
    </source>
</evidence>
<evidence type="ECO:0000256" key="2">
    <source>
        <dbReference type="ARBA" id="ARBA00022448"/>
    </source>
</evidence>
<dbReference type="InterPro" id="IPR000515">
    <property type="entry name" value="MetI-like"/>
</dbReference>
<keyword evidence="5 7" id="KW-1133">Transmembrane helix</keyword>
<keyword evidence="10" id="KW-1185">Reference proteome</keyword>
<comment type="subcellular location">
    <subcellularLocation>
        <location evidence="1 7">Cell membrane</location>
        <topology evidence="1 7">Multi-pass membrane protein</topology>
    </subcellularLocation>
</comment>
<keyword evidence="2 7" id="KW-0813">Transport</keyword>
<dbReference type="Pfam" id="PF19300">
    <property type="entry name" value="BPD_transp_1_N"/>
    <property type="match status" value="1"/>
</dbReference>
<evidence type="ECO:0000313" key="10">
    <source>
        <dbReference type="Proteomes" id="UP001067235"/>
    </source>
</evidence>
<dbReference type="SUPFAM" id="SSF161098">
    <property type="entry name" value="MetI-like"/>
    <property type="match status" value="1"/>
</dbReference>
<comment type="caution">
    <text evidence="9">The sequence shown here is derived from an EMBL/GenBank/DDBJ whole genome shotgun (WGS) entry which is preliminary data.</text>
</comment>
<evidence type="ECO:0000313" key="9">
    <source>
        <dbReference type="EMBL" id="MCZ4551851.1"/>
    </source>
</evidence>
<evidence type="ECO:0000256" key="6">
    <source>
        <dbReference type="ARBA" id="ARBA00023136"/>
    </source>
</evidence>
<keyword evidence="6 7" id="KW-0472">Membrane</keyword>
<dbReference type="CDD" id="cd06261">
    <property type="entry name" value="TM_PBP2"/>
    <property type="match status" value="1"/>
</dbReference>
<evidence type="ECO:0000256" key="4">
    <source>
        <dbReference type="ARBA" id="ARBA00022692"/>
    </source>
</evidence>
<evidence type="ECO:0000256" key="5">
    <source>
        <dbReference type="ARBA" id="ARBA00022989"/>
    </source>
</evidence>
<feature type="transmembrane region" description="Helical" evidence="7">
    <location>
        <begin position="167"/>
        <end position="190"/>
    </location>
</feature>
<name>A0ABT4N064_GORRU</name>
<feature type="transmembrane region" description="Helical" evidence="7">
    <location>
        <begin position="210"/>
        <end position="227"/>
    </location>
</feature>
<feature type="domain" description="ABC transmembrane type-1" evidence="8">
    <location>
        <begin position="128"/>
        <end position="337"/>
    </location>
</feature>
<dbReference type="PANTHER" id="PTHR43163">
    <property type="entry name" value="DIPEPTIDE TRANSPORT SYSTEM PERMEASE PROTEIN DPPB-RELATED"/>
    <property type="match status" value="1"/>
</dbReference>
<evidence type="ECO:0000259" key="8">
    <source>
        <dbReference type="PROSITE" id="PS50928"/>
    </source>
</evidence>
<organism evidence="9 10">
    <name type="scientific">Gordonia rubripertincta</name>
    <name type="common">Rhodococcus corallinus</name>
    <dbReference type="NCBI Taxonomy" id="36822"/>
    <lineage>
        <taxon>Bacteria</taxon>
        <taxon>Bacillati</taxon>
        <taxon>Actinomycetota</taxon>
        <taxon>Actinomycetes</taxon>
        <taxon>Mycobacteriales</taxon>
        <taxon>Gordoniaceae</taxon>
        <taxon>Gordonia</taxon>
    </lineage>
</organism>
<dbReference type="PROSITE" id="PS50928">
    <property type="entry name" value="ABC_TM1"/>
    <property type="match status" value="1"/>
</dbReference>
<dbReference type="Gene3D" id="1.10.3720.10">
    <property type="entry name" value="MetI-like"/>
    <property type="match status" value="1"/>
</dbReference>
<sequence>MTVSTVKTGRSATTPARTEGVSTLPVWPARLRATLRVVVGTVLIVVPVFLFSTLITFLLGATSGLNPAAGIAGDSATPETIARINAEFGLDKPIWQQYLDWMGSMLTGDLGVSWFSKIPVSELIGQRLAVSASIAGLALVIGLVFGVGLGLLAAVYRGSIFDRAVTAYTSVVSTLPPFVISIGLILVFSVWLGWLPSAGYVPLEEDPGRWLMLIIMPAVALSMDVIADIARQLRTGLVAELEQDYVVGAVVRGISPRRILFVHALRNGAGPALAILGMKIPTLIGGAVVMETMFSMPGFGRLAADSALRGDVPIVQGALVVAIVFVLVCNLVVNVVLGTLQPAAKRRE</sequence>
<dbReference type="RefSeq" id="WP_301572745.1">
    <property type="nucleotide sequence ID" value="NZ_JAPWIE010000005.1"/>
</dbReference>
<proteinExistence type="inferred from homology"/>
<gene>
    <name evidence="9" type="ORF">O4213_17810</name>
</gene>
<evidence type="ECO:0000256" key="1">
    <source>
        <dbReference type="ARBA" id="ARBA00004651"/>
    </source>
</evidence>
<keyword evidence="4 7" id="KW-0812">Transmembrane</keyword>
<keyword evidence="3" id="KW-1003">Cell membrane</keyword>
<feature type="transmembrane region" description="Helical" evidence="7">
    <location>
        <begin position="37"/>
        <end position="59"/>
    </location>
</feature>
<dbReference type="PANTHER" id="PTHR43163:SF6">
    <property type="entry name" value="DIPEPTIDE TRANSPORT SYSTEM PERMEASE PROTEIN DPPB-RELATED"/>
    <property type="match status" value="1"/>
</dbReference>
<feature type="transmembrane region" description="Helical" evidence="7">
    <location>
        <begin position="273"/>
        <end position="294"/>
    </location>
</feature>
<evidence type="ECO:0000256" key="7">
    <source>
        <dbReference type="RuleBase" id="RU363032"/>
    </source>
</evidence>
<dbReference type="EMBL" id="JAPWIE010000005">
    <property type="protein sequence ID" value="MCZ4551851.1"/>
    <property type="molecule type" value="Genomic_DNA"/>
</dbReference>
<dbReference type="Proteomes" id="UP001067235">
    <property type="component" value="Unassembled WGS sequence"/>
</dbReference>
<feature type="transmembrane region" description="Helical" evidence="7">
    <location>
        <begin position="314"/>
        <end position="337"/>
    </location>
</feature>
<dbReference type="InterPro" id="IPR035906">
    <property type="entry name" value="MetI-like_sf"/>
</dbReference>
<comment type="similarity">
    <text evidence="7">Belongs to the binding-protein-dependent transport system permease family.</text>
</comment>
<dbReference type="InterPro" id="IPR045621">
    <property type="entry name" value="BPD_transp_1_N"/>
</dbReference>
<accession>A0ABT4N064</accession>
<feature type="transmembrane region" description="Helical" evidence="7">
    <location>
        <begin position="128"/>
        <end position="155"/>
    </location>
</feature>
<dbReference type="Pfam" id="PF00528">
    <property type="entry name" value="BPD_transp_1"/>
    <property type="match status" value="1"/>
</dbReference>
<protein>
    <submittedName>
        <fullName evidence="9">ABC transporter permease</fullName>
    </submittedName>
</protein>